<name>A0ABR2HK79_9EUKA</name>
<keyword evidence="3" id="KW-1185">Reference proteome</keyword>
<dbReference type="Gene3D" id="1.10.10.10">
    <property type="entry name" value="Winged helix-like DNA-binding domain superfamily/Winged helix DNA-binding domain"/>
    <property type="match status" value="1"/>
</dbReference>
<dbReference type="EMBL" id="JAPFFF010000027">
    <property type="protein sequence ID" value="KAK8848319.1"/>
    <property type="molecule type" value="Genomic_DNA"/>
</dbReference>
<evidence type="ECO:0000313" key="2">
    <source>
        <dbReference type="EMBL" id="KAK8848319.1"/>
    </source>
</evidence>
<evidence type="ECO:0000313" key="3">
    <source>
        <dbReference type="Proteomes" id="UP001470230"/>
    </source>
</evidence>
<accession>A0ABR2HK79</accession>
<dbReference type="InterPro" id="IPR036388">
    <property type="entry name" value="WH-like_DNA-bd_sf"/>
</dbReference>
<dbReference type="Pfam" id="PF10416">
    <property type="entry name" value="IBD"/>
    <property type="match status" value="1"/>
</dbReference>
<organism evidence="2 3">
    <name type="scientific">Tritrichomonas musculus</name>
    <dbReference type="NCBI Taxonomy" id="1915356"/>
    <lineage>
        <taxon>Eukaryota</taxon>
        <taxon>Metamonada</taxon>
        <taxon>Parabasalia</taxon>
        <taxon>Tritrichomonadida</taxon>
        <taxon>Tritrichomonadidae</taxon>
        <taxon>Tritrichomonas</taxon>
    </lineage>
</organism>
<feature type="domain" description="Initiator binding" evidence="1">
    <location>
        <begin position="12"/>
        <end position="108"/>
    </location>
</feature>
<gene>
    <name evidence="2" type="ORF">M9Y10_019382</name>
</gene>
<dbReference type="InterPro" id="IPR018845">
    <property type="entry name" value="Initiator-bd"/>
</dbReference>
<dbReference type="Proteomes" id="UP001470230">
    <property type="component" value="Unassembled WGS sequence"/>
</dbReference>
<proteinExistence type="predicted"/>
<sequence>MDKITTPEQLKKFLKDNDRIKFSTKVFYVLQFVKNHPEFSNECGASWCSDGTHFISNSSLLGNILSIKPNTINTNFRSHAFNIIHSKALELSPEFPNLPDIKNWKKRINPKYNFTQQSFIEDINLIPCQPITNLKNQREKILNQNYNGNALSVPYKLSFQPSVPPITDQINFQNETAISQQIATNYNKIANIPTSMQLPPEAQQILANDPDVLFNTTFLLNKIKNNRNRNNLLISYATREWIQIAGNASRVDTNKIIDTILANFLNQGENPQLKANITYLLLFQTESTQQEEEGTTFDQFLNFFLRYGSLTKAASYINDLTLYNSTSSDFISGSPTQDNQYQTYSQKSSFCTSQFHQWFQPSFNAAVSTKMLEGKSLNTWLLRPSSTPGKFTVHYKSNGSGKNSVSATYVEFNPINGTNEHPFSVQIEDIGMVGADSWNSILFEVMKLDTANGIYIDAPNPSQHTGWSDPLLEQVSPFYLTPSQNELALSSSQRYF</sequence>
<reference evidence="2 3" key="1">
    <citation type="submission" date="2024-04" db="EMBL/GenBank/DDBJ databases">
        <title>Tritrichomonas musculus Genome.</title>
        <authorList>
            <person name="Alves-Ferreira E."/>
            <person name="Grigg M."/>
            <person name="Lorenzi H."/>
            <person name="Galac M."/>
        </authorList>
    </citation>
    <scope>NUCLEOTIDE SEQUENCE [LARGE SCALE GENOMIC DNA]</scope>
    <source>
        <strain evidence="2 3">EAF2021</strain>
    </source>
</reference>
<protein>
    <recommendedName>
        <fullName evidence="1">Initiator binding domain-containing protein</fullName>
    </recommendedName>
</protein>
<comment type="caution">
    <text evidence="2">The sequence shown here is derived from an EMBL/GenBank/DDBJ whole genome shotgun (WGS) entry which is preliminary data.</text>
</comment>
<evidence type="ECO:0000259" key="1">
    <source>
        <dbReference type="Pfam" id="PF10416"/>
    </source>
</evidence>